<gene>
    <name evidence="1" type="ORF">BU14_0147s0006</name>
</gene>
<dbReference type="EMBL" id="KV918837">
    <property type="protein sequence ID" value="OSX77481.1"/>
    <property type="molecule type" value="Genomic_DNA"/>
</dbReference>
<dbReference type="Proteomes" id="UP000218209">
    <property type="component" value="Unassembled WGS sequence"/>
</dbReference>
<sequence>MGTKAAKATLRSDVSLERESAAHTAALNSLAKYSAESNDLAKRKHAVEFWSMTHVRDTPQGKAYWERQLDARLAEDVGLVAIPPTSARDGGAAHAAPLVTGAASSTASSTSIAAVAAAEVAETAALAPAAVSAQSTLACAAATASGTIASSAWTPATLGAHPEHVNDSAKAVAARAATSAEPAARRRPGAHEACADVDTQRRRAASVADAAAMERVDAAEYLAHAEAQRFHPERRVALVRQQAAADAAKAATAKAAASHAATDAAEAAAANAAATQAAADAAEAAAATAAATRAAADDAKAPAATAAATQMSAAADGG</sequence>
<organism evidence="1 2">
    <name type="scientific">Porphyra umbilicalis</name>
    <name type="common">Purple laver</name>
    <name type="synonym">Red alga</name>
    <dbReference type="NCBI Taxonomy" id="2786"/>
    <lineage>
        <taxon>Eukaryota</taxon>
        <taxon>Rhodophyta</taxon>
        <taxon>Bangiophyceae</taxon>
        <taxon>Bangiales</taxon>
        <taxon>Bangiaceae</taxon>
        <taxon>Porphyra</taxon>
    </lineage>
</organism>
<accession>A0A1X6P9B1</accession>
<keyword evidence="2" id="KW-1185">Reference proteome</keyword>
<evidence type="ECO:0000313" key="2">
    <source>
        <dbReference type="Proteomes" id="UP000218209"/>
    </source>
</evidence>
<dbReference type="AlphaFoldDB" id="A0A1X6P9B1"/>
<reference evidence="1 2" key="1">
    <citation type="submission" date="2017-03" db="EMBL/GenBank/DDBJ databases">
        <title>WGS assembly of Porphyra umbilicalis.</title>
        <authorList>
            <person name="Brawley S.H."/>
            <person name="Blouin N.A."/>
            <person name="Ficko-Blean E."/>
            <person name="Wheeler G.L."/>
            <person name="Lohr M."/>
            <person name="Goodson H.V."/>
            <person name="Jenkins J.W."/>
            <person name="Blaby-Haas C.E."/>
            <person name="Helliwell K.E."/>
            <person name="Chan C."/>
            <person name="Marriage T."/>
            <person name="Bhattacharya D."/>
            <person name="Klein A.S."/>
            <person name="Badis Y."/>
            <person name="Brodie J."/>
            <person name="Cao Y."/>
            <person name="Collen J."/>
            <person name="Dittami S.M."/>
            <person name="Gachon C.M."/>
            <person name="Green B.R."/>
            <person name="Karpowicz S."/>
            <person name="Kim J.W."/>
            <person name="Kudahl U."/>
            <person name="Lin S."/>
            <person name="Michel G."/>
            <person name="Mittag M."/>
            <person name="Olson B.J."/>
            <person name="Pangilinan J."/>
            <person name="Peng Y."/>
            <person name="Qiu H."/>
            <person name="Shu S."/>
            <person name="Singer J.T."/>
            <person name="Smith A.G."/>
            <person name="Sprecher B.N."/>
            <person name="Wagner V."/>
            <person name="Wang W."/>
            <person name="Wang Z.-Y."/>
            <person name="Yan J."/>
            <person name="Yarish C."/>
            <person name="Zoeuner-Riek S."/>
            <person name="Zhuang Y."/>
            <person name="Zou Y."/>
            <person name="Lindquist E.A."/>
            <person name="Grimwood J."/>
            <person name="Barry K."/>
            <person name="Rokhsar D.S."/>
            <person name="Schmutz J."/>
            <person name="Stiller J.W."/>
            <person name="Grossman A.R."/>
            <person name="Prochnik S.E."/>
        </authorList>
    </citation>
    <scope>NUCLEOTIDE SEQUENCE [LARGE SCALE GENOMIC DNA]</scope>
    <source>
        <strain evidence="1">4086291</strain>
    </source>
</reference>
<evidence type="ECO:0000313" key="1">
    <source>
        <dbReference type="EMBL" id="OSX77481.1"/>
    </source>
</evidence>
<protein>
    <submittedName>
        <fullName evidence="1">Uncharacterized protein</fullName>
    </submittedName>
</protein>
<name>A0A1X6P9B1_PORUM</name>
<proteinExistence type="predicted"/>